<gene>
    <name evidence="3" type="primary">LOC104596210</name>
</gene>
<dbReference type="AlphaFoldDB" id="A0A1U8A1T3"/>
<dbReference type="PANTHER" id="PTHR34778">
    <property type="entry name" value="OS02G0580700 PROTEIN"/>
    <property type="match status" value="1"/>
</dbReference>
<name>A0A1U8A1T3_NELNU</name>
<feature type="compositionally biased region" description="Basic and acidic residues" evidence="1">
    <location>
        <begin position="482"/>
        <end position="495"/>
    </location>
</feature>
<proteinExistence type="predicted"/>
<feature type="compositionally biased region" description="Basic and acidic residues" evidence="1">
    <location>
        <begin position="130"/>
        <end position="139"/>
    </location>
</feature>
<dbReference type="OrthoDB" id="657513at2759"/>
<dbReference type="STRING" id="4432.A0A1U8A1T3"/>
<feature type="region of interest" description="Disordered" evidence="1">
    <location>
        <begin position="121"/>
        <end position="159"/>
    </location>
</feature>
<reference evidence="3" key="1">
    <citation type="submission" date="2025-08" db="UniProtKB">
        <authorList>
            <consortium name="RefSeq"/>
        </authorList>
    </citation>
    <scope>IDENTIFICATION</scope>
</reference>
<dbReference type="Proteomes" id="UP000189703">
    <property type="component" value="Unplaced"/>
</dbReference>
<dbReference type="PANTHER" id="PTHR34778:SF2">
    <property type="entry name" value="OS02G0580700 PROTEIN"/>
    <property type="match status" value="1"/>
</dbReference>
<dbReference type="eggNOG" id="ENOG502QRQ3">
    <property type="taxonomic scope" value="Eukaryota"/>
</dbReference>
<dbReference type="FunCoup" id="A0A1U8A1T3">
    <property type="interactions" value="772"/>
</dbReference>
<feature type="compositionally biased region" description="Polar residues" evidence="1">
    <location>
        <begin position="496"/>
        <end position="510"/>
    </location>
</feature>
<feature type="region of interest" description="Disordered" evidence="1">
    <location>
        <begin position="332"/>
        <end position="356"/>
    </location>
</feature>
<protein>
    <submittedName>
        <fullName evidence="3">Uncharacterized protein LOC104596210 isoform X1</fullName>
    </submittedName>
</protein>
<dbReference type="GeneID" id="104596210"/>
<dbReference type="OMA" id="DIKSSCP"/>
<evidence type="ECO:0000313" key="3">
    <source>
        <dbReference type="RefSeq" id="XP_010255583.1"/>
    </source>
</evidence>
<dbReference type="KEGG" id="nnu:104596210"/>
<organism evidence="2 3">
    <name type="scientific">Nelumbo nucifera</name>
    <name type="common">Sacred lotus</name>
    <dbReference type="NCBI Taxonomy" id="4432"/>
    <lineage>
        <taxon>Eukaryota</taxon>
        <taxon>Viridiplantae</taxon>
        <taxon>Streptophyta</taxon>
        <taxon>Embryophyta</taxon>
        <taxon>Tracheophyta</taxon>
        <taxon>Spermatophyta</taxon>
        <taxon>Magnoliopsida</taxon>
        <taxon>Proteales</taxon>
        <taxon>Nelumbonaceae</taxon>
        <taxon>Nelumbo</taxon>
    </lineage>
</organism>
<feature type="region of interest" description="Disordered" evidence="1">
    <location>
        <begin position="433"/>
        <end position="453"/>
    </location>
</feature>
<sequence>MEEAEKMVALKKAYADIILNTAKEAAARIMVSERKALQFQQDLFAAKEEALNMLLRLKQLMDSKIAEAETTSLSQRRRIEEFELQLCQADDTIRHLRSELKIVQDEFQKLKNSPLQPLSEVEGNAVSYDDSSKDKKPDASESIICPPLVSGPRPTSTNDMKNMPVDQRNAGEKCCPALENATTQIEPLIDSSVEKYYSGREPELYRNGCTQRIRAFERNALDGELPLPGQRDDQCLSLKNDLIVREGKKVEETSTVASPKDENIMERNQTELGLMQHDSNCNKGDVKFFHRFKRRRKARCRKATSCRFIPDQAMKPHEPSFLSRSKPSAYLVNGDVESGEDPSNAIEGENQNCSDSHLASLSQSNATGMDTQLGCVDGVGSELTLSEAGNCQNATSKDSALIDESALTSQDSKAAVASGDTECNTNLETAGVQLMNSDPKDGKTFETTGGVPTQAVNDRLLKYTFRRKRKKESLSSPDENASLEKKSMPNRRTRDNQSSAQEPQKSSLIIESSRDSRRLVQVARQLISLSEKRWW</sequence>
<accession>A0A1U8A1T3</accession>
<evidence type="ECO:0000256" key="1">
    <source>
        <dbReference type="SAM" id="MobiDB-lite"/>
    </source>
</evidence>
<evidence type="ECO:0000313" key="2">
    <source>
        <dbReference type="Proteomes" id="UP000189703"/>
    </source>
</evidence>
<feature type="region of interest" description="Disordered" evidence="1">
    <location>
        <begin position="467"/>
        <end position="516"/>
    </location>
</feature>
<keyword evidence="2" id="KW-1185">Reference proteome</keyword>
<dbReference type="RefSeq" id="XP_010255583.1">
    <property type="nucleotide sequence ID" value="XM_010257281.1"/>
</dbReference>